<dbReference type="GO" id="GO:0005576">
    <property type="term" value="C:extracellular region"/>
    <property type="evidence" value="ECO:0007669"/>
    <property type="project" value="UniProtKB-SubCell"/>
</dbReference>
<keyword evidence="6" id="KW-0732">Signal</keyword>
<keyword evidence="3" id="KW-0964">Secreted</keyword>
<proteinExistence type="inferred from homology"/>
<reference evidence="8" key="1">
    <citation type="journal article" date="2020" name="Stud. Mycol.">
        <title>101 Dothideomycetes genomes: a test case for predicting lifestyles and emergence of pathogens.</title>
        <authorList>
            <person name="Haridas S."/>
            <person name="Albert R."/>
            <person name="Binder M."/>
            <person name="Bloem J."/>
            <person name="Labutti K."/>
            <person name="Salamov A."/>
            <person name="Andreopoulos B."/>
            <person name="Baker S."/>
            <person name="Barry K."/>
            <person name="Bills G."/>
            <person name="Bluhm B."/>
            <person name="Cannon C."/>
            <person name="Castanera R."/>
            <person name="Culley D."/>
            <person name="Daum C."/>
            <person name="Ezra D."/>
            <person name="Gonzalez J."/>
            <person name="Henrissat B."/>
            <person name="Kuo A."/>
            <person name="Liang C."/>
            <person name="Lipzen A."/>
            <person name="Lutzoni F."/>
            <person name="Magnuson J."/>
            <person name="Mondo S."/>
            <person name="Nolan M."/>
            <person name="Ohm R."/>
            <person name="Pangilinan J."/>
            <person name="Park H.-J."/>
            <person name="Ramirez L."/>
            <person name="Alfaro M."/>
            <person name="Sun H."/>
            <person name="Tritt A."/>
            <person name="Yoshinaga Y."/>
            <person name="Zwiers L.-H."/>
            <person name="Turgeon B."/>
            <person name="Goodwin S."/>
            <person name="Spatafora J."/>
            <person name="Crous P."/>
            <person name="Grigoriev I."/>
        </authorList>
    </citation>
    <scope>NUCLEOTIDE SEQUENCE</scope>
    <source>
        <strain evidence="8">CBS 207.26</strain>
    </source>
</reference>
<evidence type="ECO:0000256" key="3">
    <source>
        <dbReference type="ARBA" id="ARBA00022525"/>
    </source>
</evidence>
<comment type="similarity">
    <text evidence="2">Belongs to the germin family.</text>
</comment>
<dbReference type="InterPro" id="IPR014710">
    <property type="entry name" value="RmlC-like_jellyroll"/>
</dbReference>
<dbReference type="InterPro" id="IPR001929">
    <property type="entry name" value="Germin"/>
</dbReference>
<dbReference type="Proteomes" id="UP000800200">
    <property type="component" value="Unassembled WGS sequence"/>
</dbReference>
<dbReference type="AlphaFoldDB" id="A0A6A6EST2"/>
<keyword evidence="9" id="KW-1185">Reference proteome</keyword>
<keyword evidence="4" id="KW-0479">Metal-binding</keyword>
<dbReference type="SUPFAM" id="SSF51182">
    <property type="entry name" value="RmlC-like cupins"/>
    <property type="match status" value="1"/>
</dbReference>
<dbReference type="CDD" id="cd02241">
    <property type="entry name" value="cupin_OxOx"/>
    <property type="match status" value="1"/>
</dbReference>
<dbReference type="PRINTS" id="PR00325">
    <property type="entry name" value="GERMIN"/>
</dbReference>
<evidence type="ECO:0000256" key="2">
    <source>
        <dbReference type="ARBA" id="ARBA00007456"/>
    </source>
</evidence>
<dbReference type="PANTHER" id="PTHR31238">
    <property type="entry name" value="GERMIN-LIKE PROTEIN SUBFAMILY 3 MEMBER 3"/>
    <property type="match status" value="1"/>
</dbReference>
<evidence type="ECO:0000313" key="8">
    <source>
        <dbReference type="EMBL" id="KAF2195207.1"/>
    </source>
</evidence>
<keyword evidence="5" id="KW-0464">Manganese</keyword>
<sequence>MSHISLFACLAIFISHTLAIDKTVNPELNAKLKLVATNLDRHNVLAKDGGWEFPGSVVNANAATFPALTGVGMMLAMLNLGPCAMFPPHLHPRATNLVVAVSGDTTSYMVGENGAKVITTKLTPGVMTIFPQGSLHMMANNGCGNAQLVSALNHEDTGTTNLFNSAFGNLPSEYLQATFGDYGFDIEHMGKNIPEVGTGSVPGSAECMKRCGLNGQKSGKIKRLVV</sequence>
<evidence type="ECO:0000313" key="9">
    <source>
        <dbReference type="Proteomes" id="UP000800200"/>
    </source>
</evidence>
<feature type="chain" id="PRO_5025440120" evidence="6">
    <location>
        <begin position="20"/>
        <end position="226"/>
    </location>
</feature>
<evidence type="ECO:0000256" key="6">
    <source>
        <dbReference type="SAM" id="SignalP"/>
    </source>
</evidence>
<organism evidence="8 9">
    <name type="scientific">Zopfia rhizophila CBS 207.26</name>
    <dbReference type="NCBI Taxonomy" id="1314779"/>
    <lineage>
        <taxon>Eukaryota</taxon>
        <taxon>Fungi</taxon>
        <taxon>Dikarya</taxon>
        <taxon>Ascomycota</taxon>
        <taxon>Pezizomycotina</taxon>
        <taxon>Dothideomycetes</taxon>
        <taxon>Dothideomycetes incertae sedis</taxon>
        <taxon>Zopfiaceae</taxon>
        <taxon>Zopfia</taxon>
    </lineage>
</organism>
<feature type="signal peptide" evidence="6">
    <location>
        <begin position="1"/>
        <end position="19"/>
    </location>
</feature>
<feature type="domain" description="Cupin type-1" evidence="7">
    <location>
        <begin position="42"/>
        <end position="190"/>
    </location>
</feature>
<name>A0A6A6EST2_9PEZI</name>
<evidence type="ECO:0000256" key="1">
    <source>
        <dbReference type="ARBA" id="ARBA00004613"/>
    </source>
</evidence>
<evidence type="ECO:0000256" key="5">
    <source>
        <dbReference type="ARBA" id="ARBA00023211"/>
    </source>
</evidence>
<dbReference type="GO" id="GO:0030145">
    <property type="term" value="F:manganese ion binding"/>
    <property type="evidence" value="ECO:0007669"/>
    <property type="project" value="InterPro"/>
</dbReference>
<accession>A0A6A6EST2</accession>
<dbReference type="Gene3D" id="2.60.120.10">
    <property type="entry name" value="Jelly Rolls"/>
    <property type="match status" value="1"/>
</dbReference>
<comment type="subcellular location">
    <subcellularLocation>
        <location evidence="1">Secreted</location>
    </subcellularLocation>
</comment>
<dbReference type="SMART" id="SM00835">
    <property type="entry name" value="Cupin_1"/>
    <property type="match status" value="1"/>
</dbReference>
<protein>
    <submittedName>
        <fullName evidence="8">Spherulin-1A</fullName>
    </submittedName>
</protein>
<dbReference type="InterPro" id="IPR006045">
    <property type="entry name" value="Cupin_1"/>
</dbReference>
<gene>
    <name evidence="8" type="ORF">K469DRAFT_722484</name>
</gene>
<dbReference type="OrthoDB" id="1921208at2759"/>
<dbReference type="Pfam" id="PF00190">
    <property type="entry name" value="Cupin_1"/>
    <property type="match status" value="1"/>
</dbReference>
<dbReference type="EMBL" id="ML994610">
    <property type="protein sequence ID" value="KAF2195207.1"/>
    <property type="molecule type" value="Genomic_DNA"/>
</dbReference>
<dbReference type="InterPro" id="IPR011051">
    <property type="entry name" value="RmlC_Cupin_sf"/>
</dbReference>
<evidence type="ECO:0000259" key="7">
    <source>
        <dbReference type="SMART" id="SM00835"/>
    </source>
</evidence>
<evidence type="ECO:0000256" key="4">
    <source>
        <dbReference type="ARBA" id="ARBA00022723"/>
    </source>
</evidence>